<sequence length="576" mass="66163">MALDPTVSRRLSAADHQFVVAQGLEKVISHMAENQGFSEAVVWSLWEKLGDLKKTDDALRIMRDEAQRGLDKHLQAILGENALDAEQEHEQEEGPEDEVEDEDENNDSEEVAQLVQPGSGRESSSSRFSPRRRSLILSPSPLALGSSGPASASASGSRSPERRMMARNGLVYTPIGTGTSDDERRSPYSPAALTRAKQFVRLQMEGREEEARRREKMRVSRGFELGLEKLERERLRDEQEEAEAKAAAEANHYTEAQDQEPEEQVTEAEDEWQADQEDEGMEVDEEEERQQEQEWTEEQMQAEEQARAKEQAWIEEQARLEEQERLEEQTRLEKQARFEEQQRLQRQQREARRLDGEMRRAQRRELKRKLEAEARAEEELRFQQQQKAEREREEAEAEQLKRREEHERRLREEQEEVEETQLKLTSPVLDGPHGAADVDEEDVMMEMVDGDDPQGDSDASGDFLPGPPSPTASTSIRRSSWIEDAEEDNDPQQALDALRDHEYISETPSPPLRLRTRPRVLPTAKDKEHMCTDTDTDMGELDDRLGIGSVARYTGRELYSRLLPEIDWNTRGAVAL</sequence>
<feature type="compositionally biased region" description="Acidic residues" evidence="1">
    <location>
        <begin position="257"/>
        <end position="301"/>
    </location>
</feature>
<feature type="compositionally biased region" description="Acidic residues" evidence="1">
    <location>
        <begin position="437"/>
        <end position="455"/>
    </location>
</feature>
<dbReference type="STRING" id="205917.A0A4Y9XV95"/>
<evidence type="ECO:0000256" key="1">
    <source>
        <dbReference type="SAM" id="MobiDB-lite"/>
    </source>
</evidence>
<evidence type="ECO:0000313" key="2">
    <source>
        <dbReference type="EMBL" id="TFY53668.1"/>
    </source>
</evidence>
<feature type="compositionally biased region" description="Acidic residues" evidence="1">
    <location>
        <begin position="85"/>
        <end position="110"/>
    </location>
</feature>
<feature type="compositionally biased region" description="Low complexity" evidence="1">
    <location>
        <begin position="247"/>
        <end position="256"/>
    </location>
</feature>
<name>A0A4Y9XV95_9AGAM</name>
<feature type="compositionally biased region" description="Low complexity" evidence="1">
    <location>
        <begin position="117"/>
        <end position="128"/>
    </location>
</feature>
<feature type="compositionally biased region" description="Basic and acidic residues" evidence="1">
    <location>
        <begin position="304"/>
        <end position="313"/>
    </location>
</feature>
<dbReference type="OrthoDB" id="435460at2759"/>
<feature type="region of interest" description="Disordered" evidence="1">
    <location>
        <begin position="85"/>
        <end position="194"/>
    </location>
</feature>
<evidence type="ECO:0000313" key="3">
    <source>
        <dbReference type="Proteomes" id="UP000298327"/>
    </source>
</evidence>
<organism evidence="2 3">
    <name type="scientific">Dentipellis fragilis</name>
    <dbReference type="NCBI Taxonomy" id="205917"/>
    <lineage>
        <taxon>Eukaryota</taxon>
        <taxon>Fungi</taxon>
        <taxon>Dikarya</taxon>
        <taxon>Basidiomycota</taxon>
        <taxon>Agaricomycotina</taxon>
        <taxon>Agaricomycetes</taxon>
        <taxon>Russulales</taxon>
        <taxon>Hericiaceae</taxon>
        <taxon>Dentipellis</taxon>
    </lineage>
</organism>
<gene>
    <name evidence="2" type="ORF">EVG20_g10014</name>
</gene>
<keyword evidence="3" id="KW-1185">Reference proteome</keyword>
<reference evidence="2 3" key="1">
    <citation type="submission" date="2019-02" db="EMBL/GenBank/DDBJ databases">
        <title>Genome sequencing of the rare red list fungi Dentipellis fragilis.</title>
        <authorList>
            <person name="Buettner E."/>
            <person name="Kellner H."/>
        </authorList>
    </citation>
    <scope>NUCLEOTIDE SEQUENCE [LARGE SCALE GENOMIC DNA]</scope>
    <source>
        <strain evidence="2 3">DSM 105465</strain>
    </source>
</reference>
<feature type="compositionally biased region" description="Basic and acidic residues" evidence="1">
    <location>
        <begin position="228"/>
        <end position="246"/>
    </location>
</feature>
<dbReference type="EMBL" id="SEOQ01001120">
    <property type="protein sequence ID" value="TFY53668.1"/>
    <property type="molecule type" value="Genomic_DNA"/>
</dbReference>
<dbReference type="AlphaFoldDB" id="A0A4Y9XV95"/>
<protein>
    <submittedName>
        <fullName evidence="2">Uncharacterized protein</fullName>
    </submittedName>
</protein>
<proteinExistence type="predicted"/>
<feature type="region of interest" description="Disordered" evidence="1">
    <location>
        <begin position="336"/>
        <end position="492"/>
    </location>
</feature>
<dbReference type="Proteomes" id="UP000298327">
    <property type="component" value="Unassembled WGS sequence"/>
</dbReference>
<accession>A0A4Y9XV95</accession>
<feature type="region of interest" description="Disordered" evidence="1">
    <location>
        <begin position="228"/>
        <end position="313"/>
    </location>
</feature>
<feature type="compositionally biased region" description="Low complexity" evidence="1">
    <location>
        <begin position="135"/>
        <end position="158"/>
    </location>
</feature>
<feature type="compositionally biased region" description="Basic and acidic residues" evidence="1">
    <location>
        <begin position="336"/>
        <end position="412"/>
    </location>
</feature>
<comment type="caution">
    <text evidence="2">The sequence shown here is derived from an EMBL/GenBank/DDBJ whole genome shotgun (WGS) entry which is preliminary data.</text>
</comment>